<accession>A0A928X401</accession>
<evidence type="ECO:0000313" key="4">
    <source>
        <dbReference type="Proteomes" id="UP000615026"/>
    </source>
</evidence>
<protein>
    <submittedName>
        <fullName evidence="3">SH3 domain-containing protein</fullName>
    </submittedName>
</protein>
<feature type="compositionally biased region" description="Polar residues" evidence="1">
    <location>
        <begin position="1"/>
        <end position="14"/>
    </location>
</feature>
<reference evidence="3" key="1">
    <citation type="submission" date="2020-10" db="EMBL/GenBank/DDBJ databases">
        <authorList>
            <person name="Castelo-Branco R."/>
            <person name="Eusebio N."/>
            <person name="Adriana R."/>
            <person name="Vieira A."/>
            <person name="Brugerolle De Fraissinette N."/>
            <person name="Rezende De Castro R."/>
            <person name="Schneider M.P."/>
            <person name="Vasconcelos V."/>
            <person name="Leao P.N."/>
        </authorList>
    </citation>
    <scope>NUCLEOTIDE SEQUENCE</scope>
    <source>
        <strain evidence="3">LEGE 11479</strain>
    </source>
</reference>
<gene>
    <name evidence="3" type="ORF">IQ260_09715</name>
</gene>
<keyword evidence="2" id="KW-0812">Transmembrane</keyword>
<feature type="transmembrane region" description="Helical" evidence="2">
    <location>
        <begin position="41"/>
        <end position="62"/>
    </location>
</feature>
<name>A0A928X401_LEPEC</name>
<dbReference type="EMBL" id="JADEXP010000065">
    <property type="protein sequence ID" value="MBE9066931.1"/>
    <property type="molecule type" value="Genomic_DNA"/>
</dbReference>
<keyword evidence="4" id="KW-1185">Reference proteome</keyword>
<dbReference type="Proteomes" id="UP000615026">
    <property type="component" value="Unassembled WGS sequence"/>
</dbReference>
<proteinExistence type="predicted"/>
<sequence>ATPLPTLSKTQSTPRPAPSTPTVIPTEIPPTAPAKKTGGPWLFLVGLVGFLGAVTALTLMFFEERPFAFSTRPAPPLPDPPQDQLNPESATDPAPDTAPDTEKIGITADELTKPLLMAGSYLQLSQPVALLAEPQLDQDGGNTLGQLPAGTIVQILTRQDKAGEQGIWWVKLKICSDLAVTPPASTSLTSGTEGWVTDAELASIASAATELDCAPE</sequence>
<feature type="compositionally biased region" description="Low complexity" evidence="1">
    <location>
        <begin position="82"/>
        <end position="98"/>
    </location>
</feature>
<dbReference type="AlphaFoldDB" id="A0A928X401"/>
<evidence type="ECO:0000256" key="2">
    <source>
        <dbReference type="SAM" id="Phobius"/>
    </source>
</evidence>
<evidence type="ECO:0000313" key="3">
    <source>
        <dbReference type="EMBL" id="MBE9066931.1"/>
    </source>
</evidence>
<feature type="region of interest" description="Disordered" evidence="1">
    <location>
        <begin position="1"/>
        <end position="32"/>
    </location>
</feature>
<feature type="region of interest" description="Disordered" evidence="1">
    <location>
        <begin position="72"/>
        <end position="103"/>
    </location>
</feature>
<dbReference type="RefSeq" id="WP_193992907.1">
    <property type="nucleotide sequence ID" value="NZ_JADEXP010000065.1"/>
</dbReference>
<keyword evidence="2" id="KW-0472">Membrane</keyword>
<comment type="caution">
    <text evidence="3">The sequence shown here is derived from an EMBL/GenBank/DDBJ whole genome shotgun (WGS) entry which is preliminary data.</text>
</comment>
<organism evidence="3 4">
    <name type="scientific">Leptolyngbya cf. ectocarpi LEGE 11479</name>
    <dbReference type="NCBI Taxonomy" id="1828722"/>
    <lineage>
        <taxon>Bacteria</taxon>
        <taxon>Bacillati</taxon>
        <taxon>Cyanobacteriota</taxon>
        <taxon>Cyanophyceae</taxon>
        <taxon>Leptolyngbyales</taxon>
        <taxon>Leptolyngbyaceae</taxon>
        <taxon>Leptolyngbya group</taxon>
        <taxon>Leptolyngbya</taxon>
    </lineage>
</organism>
<keyword evidence="2" id="KW-1133">Transmembrane helix</keyword>
<feature type="non-terminal residue" evidence="3">
    <location>
        <position position="1"/>
    </location>
</feature>
<evidence type="ECO:0000256" key="1">
    <source>
        <dbReference type="SAM" id="MobiDB-lite"/>
    </source>
</evidence>